<dbReference type="AlphaFoldDB" id="A0A154BVF6"/>
<gene>
    <name evidence="2" type="ORF">AXX12_00205</name>
</gene>
<dbReference type="PANTHER" id="PTHR42928">
    <property type="entry name" value="TRICARBOXYLATE-BINDING PROTEIN"/>
    <property type="match status" value="1"/>
</dbReference>
<dbReference type="SUPFAM" id="SSF53850">
    <property type="entry name" value="Periplasmic binding protein-like II"/>
    <property type="match status" value="1"/>
</dbReference>
<organism evidence="2 3">
    <name type="scientific">Anaerosporomusa subterranea</name>
    <dbReference type="NCBI Taxonomy" id="1794912"/>
    <lineage>
        <taxon>Bacteria</taxon>
        <taxon>Bacillati</taxon>
        <taxon>Bacillota</taxon>
        <taxon>Negativicutes</taxon>
        <taxon>Acetonemataceae</taxon>
        <taxon>Anaerosporomusa</taxon>
    </lineage>
</organism>
<sequence>MRKTTWMAGLIILALVLSLTGCGGEKKVEAPKFPTKPISIIVPYGAGGGTDAIARAMAKSAEPIFGQPVTIINKVGANGAVGMTDGVNAAADGYTVTAAAIETVLHPIMGNVKWKVDDYKSILMTNSDPISIAVRADSPYKTLAELIAVAKQKPESLKLATLAPGAITHLAGLSFQEKTGAKFTIMPFPSGGAAAITDLLGGHADAACITAAEMSQHVKAGKIRLLAILDGNRMKGFPNVPTAKEQGYDMAFSVWRGMTVPAKTPDAVVKVLHDGFKKAMEDPNFIAFMEKGDFGIRYDTGANFHTFMNNETKLLTPLLKQAGLIKKQQ</sequence>
<dbReference type="STRING" id="1794912.AXX12_00205"/>
<name>A0A154BVF6_ANASB</name>
<evidence type="ECO:0000313" key="2">
    <source>
        <dbReference type="EMBL" id="KYZ78003.1"/>
    </source>
</evidence>
<dbReference type="Pfam" id="PF03401">
    <property type="entry name" value="TctC"/>
    <property type="match status" value="1"/>
</dbReference>
<keyword evidence="3" id="KW-1185">Reference proteome</keyword>
<evidence type="ECO:0008006" key="4">
    <source>
        <dbReference type="Google" id="ProtNLM"/>
    </source>
</evidence>
<dbReference type="Gene3D" id="3.40.190.10">
    <property type="entry name" value="Periplasmic binding protein-like II"/>
    <property type="match status" value="1"/>
</dbReference>
<evidence type="ECO:0000313" key="3">
    <source>
        <dbReference type="Proteomes" id="UP000076268"/>
    </source>
</evidence>
<dbReference type="EMBL" id="LSGP01000001">
    <property type="protein sequence ID" value="KYZ78003.1"/>
    <property type="molecule type" value="Genomic_DNA"/>
</dbReference>
<dbReference type="RefSeq" id="WP_066236588.1">
    <property type="nucleotide sequence ID" value="NZ_LSGP01000001.1"/>
</dbReference>
<dbReference type="Gene3D" id="3.40.190.150">
    <property type="entry name" value="Bordetella uptake gene, domain 1"/>
    <property type="match status" value="1"/>
</dbReference>
<comment type="similarity">
    <text evidence="1">Belongs to the UPF0065 (bug) family.</text>
</comment>
<dbReference type="InterPro" id="IPR042100">
    <property type="entry name" value="Bug_dom1"/>
</dbReference>
<dbReference type="PIRSF" id="PIRSF017082">
    <property type="entry name" value="YflP"/>
    <property type="match status" value="1"/>
</dbReference>
<dbReference type="InterPro" id="IPR005064">
    <property type="entry name" value="BUG"/>
</dbReference>
<proteinExistence type="inferred from homology"/>
<comment type="caution">
    <text evidence="2">The sequence shown here is derived from an EMBL/GenBank/DDBJ whole genome shotgun (WGS) entry which is preliminary data.</text>
</comment>
<dbReference type="OrthoDB" id="8880247at2"/>
<evidence type="ECO:0000256" key="1">
    <source>
        <dbReference type="ARBA" id="ARBA00006987"/>
    </source>
</evidence>
<dbReference type="CDD" id="cd07012">
    <property type="entry name" value="PBP2_Bug_TTT"/>
    <property type="match status" value="1"/>
</dbReference>
<accession>A0A154BVF6</accession>
<dbReference type="Proteomes" id="UP000076268">
    <property type="component" value="Unassembled WGS sequence"/>
</dbReference>
<protein>
    <recommendedName>
        <fullName evidence="4">ABC transporter substrate-binding protein</fullName>
    </recommendedName>
</protein>
<reference evidence="2 3" key="1">
    <citation type="submission" date="2016-02" db="EMBL/GenBank/DDBJ databases">
        <title>Anaerosporomusa subterraneum gen. nov., sp. nov., a spore-forming obligate anaerobe isolated from saprolite.</title>
        <authorList>
            <person name="Choi J.K."/>
            <person name="Shah M."/>
            <person name="Yee N."/>
        </authorList>
    </citation>
    <scope>NUCLEOTIDE SEQUENCE [LARGE SCALE GENOMIC DNA]</scope>
    <source>
        <strain evidence="2 3">RU4</strain>
    </source>
</reference>
<dbReference type="PROSITE" id="PS51257">
    <property type="entry name" value="PROKAR_LIPOPROTEIN"/>
    <property type="match status" value="1"/>
</dbReference>
<dbReference type="PANTHER" id="PTHR42928:SF5">
    <property type="entry name" value="BLR1237 PROTEIN"/>
    <property type="match status" value="1"/>
</dbReference>